<organism evidence="2 3">
    <name type="scientific">Ferviditalea candida</name>
    <dbReference type="NCBI Taxonomy" id="3108399"/>
    <lineage>
        <taxon>Bacteria</taxon>
        <taxon>Bacillati</taxon>
        <taxon>Bacillota</taxon>
        <taxon>Bacilli</taxon>
        <taxon>Bacillales</taxon>
        <taxon>Paenibacillaceae</taxon>
        <taxon>Ferviditalea</taxon>
    </lineage>
</organism>
<protein>
    <submittedName>
        <fullName evidence="2">Sigma-70 family RNA polymerase sigma factor</fullName>
    </submittedName>
</protein>
<dbReference type="Pfam" id="PF04545">
    <property type="entry name" value="Sigma70_r4"/>
    <property type="match status" value="1"/>
</dbReference>
<name>A0ABU5ZGH6_9BACL</name>
<dbReference type="NCBIfam" id="TIGR02937">
    <property type="entry name" value="sigma70-ECF"/>
    <property type="match status" value="1"/>
</dbReference>
<dbReference type="Proteomes" id="UP001310386">
    <property type="component" value="Unassembled WGS sequence"/>
</dbReference>
<dbReference type="InterPro" id="IPR007630">
    <property type="entry name" value="RNA_pol_sigma70_r4"/>
</dbReference>
<keyword evidence="3" id="KW-1185">Reference proteome</keyword>
<dbReference type="InterPro" id="IPR014284">
    <property type="entry name" value="RNA_pol_sigma-70_dom"/>
</dbReference>
<dbReference type="InterPro" id="IPR036388">
    <property type="entry name" value="WH-like_DNA-bd_sf"/>
</dbReference>
<feature type="domain" description="RNA polymerase sigma-70 region 4" evidence="1">
    <location>
        <begin position="156"/>
        <end position="204"/>
    </location>
</feature>
<dbReference type="EMBL" id="JAYJLD010000001">
    <property type="protein sequence ID" value="MEB3100200.1"/>
    <property type="molecule type" value="Genomic_DNA"/>
</dbReference>
<evidence type="ECO:0000313" key="3">
    <source>
        <dbReference type="Proteomes" id="UP001310386"/>
    </source>
</evidence>
<comment type="caution">
    <text evidence="2">The sequence shown here is derived from an EMBL/GenBank/DDBJ whole genome shotgun (WGS) entry which is preliminary data.</text>
</comment>
<gene>
    <name evidence="2" type="ORF">VF724_00825</name>
</gene>
<dbReference type="InterPro" id="IPR013324">
    <property type="entry name" value="RNA_pol_sigma_r3/r4-like"/>
</dbReference>
<dbReference type="RefSeq" id="WP_371752307.1">
    <property type="nucleotide sequence ID" value="NZ_JAYJLD010000001.1"/>
</dbReference>
<reference evidence="2" key="1">
    <citation type="submission" date="2023-12" db="EMBL/GenBank/DDBJ databases">
        <title>Fervidustalea candida gen. nov., sp. nov., a novel member of the family Paenibacillaceae isolated from a geothermal area.</title>
        <authorList>
            <person name="Li W.-J."/>
            <person name="Jiao J.-Y."/>
            <person name="Chen Y."/>
        </authorList>
    </citation>
    <scope>NUCLEOTIDE SEQUENCE</scope>
    <source>
        <strain evidence="2">SYSU GA230002</strain>
    </source>
</reference>
<evidence type="ECO:0000259" key="1">
    <source>
        <dbReference type="Pfam" id="PF04545"/>
    </source>
</evidence>
<dbReference type="SUPFAM" id="SSF88659">
    <property type="entry name" value="Sigma3 and sigma4 domains of RNA polymerase sigma factors"/>
    <property type="match status" value="1"/>
</dbReference>
<accession>A0ABU5ZGH6</accession>
<sequence length="218" mass="26123">MQHIPFPFQNEHREWEPHFCAFQAANERILRDPIIRRFLEDPEHVRLLCLYLFQSEPFHRQKLEEAFRRFYFEIRFVRYLTLMMRYRALDFHRIRTRWTSRMPLIYDRPPADRNSESWGEYLASKYAAQNEPTDPQTCNSPADFIQSLNNESLLSAFGRLTERQQLVTTLSFAAQLSDGEISRILGISQQAVNKTKIRSIHKMRREIQGKKQKNEKLS</sequence>
<proteinExistence type="predicted"/>
<dbReference type="Gene3D" id="1.10.10.10">
    <property type="entry name" value="Winged helix-like DNA-binding domain superfamily/Winged helix DNA-binding domain"/>
    <property type="match status" value="1"/>
</dbReference>
<evidence type="ECO:0000313" key="2">
    <source>
        <dbReference type="EMBL" id="MEB3100200.1"/>
    </source>
</evidence>